<evidence type="ECO:0000256" key="1">
    <source>
        <dbReference type="SAM" id="Phobius"/>
    </source>
</evidence>
<name>A0ABR6MJL9_MICEC</name>
<sequence>MSRARLALTAGVLLLITSCLLPCLPFLDLSGISMPYQDPTPEMLEKQAADITAAEHRLAVHTAIAGALAVIGLAAFIYAWKHRRTRKADHGI</sequence>
<proteinExistence type="predicted"/>
<keyword evidence="1" id="KW-1133">Transmembrane helix</keyword>
<feature type="transmembrane region" description="Helical" evidence="1">
    <location>
        <begin position="59"/>
        <end position="80"/>
    </location>
</feature>
<evidence type="ECO:0000313" key="3">
    <source>
        <dbReference type="Proteomes" id="UP000618986"/>
    </source>
</evidence>
<dbReference type="PROSITE" id="PS51257">
    <property type="entry name" value="PROKAR_LIPOPROTEIN"/>
    <property type="match status" value="1"/>
</dbReference>
<gene>
    <name evidence="2" type="ORF">FHU28_005431</name>
</gene>
<dbReference type="Proteomes" id="UP000618986">
    <property type="component" value="Unassembled WGS sequence"/>
</dbReference>
<dbReference type="RefSeq" id="WP_184687349.1">
    <property type="nucleotide sequence ID" value="NZ_JACHJC010000001.1"/>
</dbReference>
<reference evidence="2 3" key="1">
    <citation type="submission" date="2020-08" db="EMBL/GenBank/DDBJ databases">
        <title>Sequencing the genomes of 1000 actinobacteria strains.</title>
        <authorList>
            <person name="Klenk H.-P."/>
        </authorList>
    </citation>
    <scope>NUCLEOTIDE SEQUENCE [LARGE SCALE GENOMIC DNA]</scope>
    <source>
        <strain evidence="2 3">DSM 43036</strain>
    </source>
</reference>
<organism evidence="2 3">
    <name type="scientific">Micromonospora echinospora</name>
    <name type="common">Micromonospora purpurea</name>
    <dbReference type="NCBI Taxonomy" id="1877"/>
    <lineage>
        <taxon>Bacteria</taxon>
        <taxon>Bacillati</taxon>
        <taxon>Actinomycetota</taxon>
        <taxon>Actinomycetes</taxon>
        <taxon>Micromonosporales</taxon>
        <taxon>Micromonosporaceae</taxon>
        <taxon>Micromonospora</taxon>
    </lineage>
</organism>
<evidence type="ECO:0000313" key="2">
    <source>
        <dbReference type="EMBL" id="MBB5115592.1"/>
    </source>
</evidence>
<keyword evidence="3" id="KW-1185">Reference proteome</keyword>
<keyword evidence="1" id="KW-0472">Membrane</keyword>
<keyword evidence="1" id="KW-0812">Transmembrane</keyword>
<dbReference type="GeneID" id="300295949"/>
<dbReference type="EMBL" id="JACHJC010000001">
    <property type="protein sequence ID" value="MBB5115592.1"/>
    <property type="molecule type" value="Genomic_DNA"/>
</dbReference>
<comment type="caution">
    <text evidence="2">The sequence shown here is derived from an EMBL/GenBank/DDBJ whole genome shotgun (WGS) entry which is preliminary data.</text>
</comment>
<accession>A0ABR6MJL9</accession>
<protein>
    <submittedName>
        <fullName evidence="2">Thiol:disulfide interchange protein</fullName>
    </submittedName>
</protein>